<evidence type="ECO:0000259" key="2">
    <source>
        <dbReference type="Pfam" id="PF09994"/>
    </source>
</evidence>
<dbReference type="KEGG" id="psco:LY89DRAFT_600132"/>
<name>A0A132B7F0_MOLSC</name>
<dbReference type="InterPro" id="IPR018712">
    <property type="entry name" value="Tle1-like_cat"/>
</dbReference>
<reference evidence="3 4" key="1">
    <citation type="submission" date="2015-10" db="EMBL/GenBank/DDBJ databases">
        <title>Full genome of DAOMC 229536 Phialocephala scopiformis, a fungal endophyte of spruce producing the potent anti-insectan compound rugulosin.</title>
        <authorList>
            <consortium name="DOE Joint Genome Institute"/>
            <person name="Walker A.K."/>
            <person name="Frasz S.L."/>
            <person name="Seifert K.A."/>
            <person name="Miller J.D."/>
            <person name="Mondo S.J."/>
            <person name="Labutti K."/>
            <person name="Lipzen A."/>
            <person name="Dockter R."/>
            <person name="Kennedy M."/>
            <person name="Grigoriev I.V."/>
            <person name="Spatafora J.W."/>
        </authorList>
    </citation>
    <scope>NUCLEOTIDE SEQUENCE [LARGE SCALE GENOMIC DNA]</scope>
    <source>
        <strain evidence="3 4">CBS 120377</strain>
    </source>
</reference>
<evidence type="ECO:0000313" key="3">
    <source>
        <dbReference type="EMBL" id="KUJ08336.1"/>
    </source>
</evidence>
<feature type="region of interest" description="Disordered" evidence="1">
    <location>
        <begin position="341"/>
        <end position="366"/>
    </location>
</feature>
<evidence type="ECO:0000256" key="1">
    <source>
        <dbReference type="SAM" id="MobiDB-lite"/>
    </source>
</evidence>
<dbReference type="OrthoDB" id="3057168at2759"/>
<accession>A0A132B7F0</accession>
<dbReference type="AlphaFoldDB" id="A0A132B7F0"/>
<dbReference type="GeneID" id="28819864"/>
<protein>
    <recommendedName>
        <fullName evidence="2">T6SS Phospholipase effector Tle1-like catalytic domain-containing protein</fullName>
    </recommendedName>
</protein>
<gene>
    <name evidence="3" type="ORF">LY89DRAFT_600132</name>
</gene>
<dbReference type="Pfam" id="PF09994">
    <property type="entry name" value="T6SS_Tle1-like_cat"/>
    <property type="match status" value="1"/>
</dbReference>
<dbReference type="InterPro" id="IPR029058">
    <property type="entry name" value="AB_hydrolase_fold"/>
</dbReference>
<feature type="domain" description="T6SS Phospholipase effector Tle1-like catalytic" evidence="2">
    <location>
        <begin position="3"/>
        <end position="293"/>
    </location>
</feature>
<dbReference type="Proteomes" id="UP000070700">
    <property type="component" value="Unassembled WGS sequence"/>
</dbReference>
<feature type="compositionally biased region" description="Basic and acidic residues" evidence="1">
    <location>
        <begin position="348"/>
        <end position="366"/>
    </location>
</feature>
<dbReference type="SUPFAM" id="SSF53474">
    <property type="entry name" value="alpha/beta-Hydrolases"/>
    <property type="match status" value="1"/>
</dbReference>
<dbReference type="InParanoid" id="A0A132B7F0"/>
<proteinExistence type="predicted"/>
<evidence type="ECO:0000313" key="4">
    <source>
        <dbReference type="Proteomes" id="UP000070700"/>
    </source>
</evidence>
<dbReference type="PANTHER" id="PTHR33840:SF16">
    <property type="entry name" value="DUF2235 DOMAIN-CONTAINING PROTEIN"/>
    <property type="match status" value="1"/>
</dbReference>
<dbReference type="EMBL" id="KQ947436">
    <property type="protein sequence ID" value="KUJ08336.1"/>
    <property type="molecule type" value="Genomic_DNA"/>
</dbReference>
<organism evidence="3 4">
    <name type="scientific">Mollisia scopiformis</name>
    <name type="common">Conifer needle endophyte fungus</name>
    <name type="synonym">Phialocephala scopiformis</name>
    <dbReference type="NCBI Taxonomy" id="149040"/>
    <lineage>
        <taxon>Eukaryota</taxon>
        <taxon>Fungi</taxon>
        <taxon>Dikarya</taxon>
        <taxon>Ascomycota</taxon>
        <taxon>Pezizomycotina</taxon>
        <taxon>Leotiomycetes</taxon>
        <taxon>Helotiales</taxon>
        <taxon>Mollisiaceae</taxon>
        <taxon>Mollisia</taxon>
    </lineage>
</organism>
<dbReference type="PANTHER" id="PTHR33840">
    <property type="match status" value="1"/>
</dbReference>
<keyword evidence="4" id="KW-1185">Reference proteome</keyword>
<dbReference type="RefSeq" id="XP_018062691.1">
    <property type="nucleotide sequence ID" value="XM_018210138.1"/>
</dbReference>
<sequence>MPKRIIVCCDGTWQASDNGTPGYPSNVAKLSRMIAPVGKTASGESIDQVVFYQAGVASGDVGFFEKRIQGAFGDGLEEHIIEAYHFIATNWYPGDEICVFGFSRGAYTARALAWTVTQMGMLKPVDLEHFPWLYKYFKTHHDTIVFGPDSESDELKEWTKSKLNAQGKPLRALKTAPAKVSIEVVGVWDTVGSLGLPESIWTKMFNLNKGLQFYNTALNGSIKHAFQALALDEHRGAFTPTLWYLEPDFKGEVDLRQCWFPGYHCDIGGGWYTSGTADQRNIDQHSLAWMCDQIDGLVSFDLEAASLTLPKMEPKIPWSAEMTADPITSFYSTDIGGGSHHRTPGSYHHGELTKEEPDPEKDNSTVERMHPCVQLRIETKEYNYYPRSLGARNPLFERKTPKWTFVDRSTIGDGARWVRPKVEAQKTWFGSFPLENSIEIKEHIIKEIPGKNNFEINLLPEEVKEMLMHRNRKELANPTRKF</sequence>